<evidence type="ECO:0000256" key="1">
    <source>
        <dbReference type="ARBA" id="ARBA00004123"/>
    </source>
</evidence>
<organism evidence="11 12">
    <name type="scientific">Taxus chinensis</name>
    <name type="common">Chinese yew</name>
    <name type="synonym">Taxus wallichiana var. chinensis</name>
    <dbReference type="NCBI Taxonomy" id="29808"/>
    <lineage>
        <taxon>Eukaryota</taxon>
        <taxon>Viridiplantae</taxon>
        <taxon>Streptophyta</taxon>
        <taxon>Embryophyta</taxon>
        <taxon>Tracheophyta</taxon>
        <taxon>Spermatophyta</taxon>
        <taxon>Pinopsida</taxon>
        <taxon>Pinidae</taxon>
        <taxon>Conifers II</taxon>
        <taxon>Cupressales</taxon>
        <taxon>Taxaceae</taxon>
        <taxon>Taxus</taxon>
    </lineage>
</organism>
<dbReference type="PROSITE" id="PS01359">
    <property type="entry name" value="ZF_PHD_1"/>
    <property type="match status" value="1"/>
</dbReference>
<evidence type="ECO:0000313" key="12">
    <source>
        <dbReference type="Proteomes" id="UP000824469"/>
    </source>
</evidence>
<dbReference type="EMBL" id="JAHRHJ020000009">
    <property type="protein sequence ID" value="KAH9302021.1"/>
    <property type="molecule type" value="Genomic_DNA"/>
</dbReference>
<dbReference type="Pfam" id="PF00628">
    <property type="entry name" value="PHD"/>
    <property type="match status" value="2"/>
</dbReference>
<keyword evidence="12" id="KW-1185">Reference proteome</keyword>
<dbReference type="InterPro" id="IPR019786">
    <property type="entry name" value="Zinc_finger_PHD-type_CS"/>
</dbReference>
<dbReference type="Gene3D" id="3.30.40.10">
    <property type="entry name" value="Zinc/RING finger domain, C3HC4 (zinc finger)"/>
    <property type="match status" value="2"/>
</dbReference>
<evidence type="ECO:0000256" key="5">
    <source>
        <dbReference type="ARBA" id="ARBA00022833"/>
    </source>
</evidence>
<evidence type="ECO:0000256" key="2">
    <source>
        <dbReference type="ARBA" id="ARBA00022723"/>
    </source>
</evidence>
<keyword evidence="7" id="KW-0804">Transcription</keyword>
<evidence type="ECO:0000256" key="7">
    <source>
        <dbReference type="ARBA" id="ARBA00023163"/>
    </source>
</evidence>
<keyword evidence="4 9" id="KW-0863">Zinc-finger</keyword>
<dbReference type="SMART" id="SM00249">
    <property type="entry name" value="PHD"/>
    <property type="match status" value="2"/>
</dbReference>
<evidence type="ECO:0000256" key="9">
    <source>
        <dbReference type="PROSITE-ProRule" id="PRU00146"/>
    </source>
</evidence>
<comment type="caution">
    <text evidence="11">The sequence shown here is derived from an EMBL/GenBank/DDBJ whole genome shotgun (WGS) entry which is preliminary data.</text>
</comment>
<keyword evidence="6" id="KW-0805">Transcription regulation</keyword>
<dbReference type="InterPro" id="IPR019787">
    <property type="entry name" value="Znf_PHD-finger"/>
</dbReference>
<dbReference type="InterPro" id="IPR013083">
    <property type="entry name" value="Znf_RING/FYVE/PHD"/>
</dbReference>
<dbReference type="InterPro" id="IPR011011">
    <property type="entry name" value="Znf_FYVE_PHD"/>
</dbReference>
<feature type="non-terminal residue" evidence="11">
    <location>
        <position position="1"/>
    </location>
</feature>
<keyword evidence="8" id="KW-0539">Nucleus</keyword>
<dbReference type="Proteomes" id="UP000824469">
    <property type="component" value="Unassembled WGS sequence"/>
</dbReference>
<dbReference type="GO" id="GO:0008270">
    <property type="term" value="F:zinc ion binding"/>
    <property type="evidence" value="ECO:0007669"/>
    <property type="project" value="UniProtKB-KW"/>
</dbReference>
<evidence type="ECO:0000256" key="4">
    <source>
        <dbReference type="ARBA" id="ARBA00022771"/>
    </source>
</evidence>
<dbReference type="InterPro" id="IPR001965">
    <property type="entry name" value="Znf_PHD"/>
</dbReference>
<keyword evidence="3" id="KW-0677">Repeat</keyword>
<protein>
    <recommendedName>
        <fullName evidence="10">PHD-type domain-containing protein</fullName>
    </recommendedName>
</protein>
<reference evidence="11 12" key="1">
    <citation type="journal article" date="2021" name="Nat. Plants">
        <title>The Taxus genome provides insights into paclitaxel biosynthesis.</title>
        <authorList>
            <person name="Xiong X."/>
            <person name="Gou J."/>
            <person name="Liao Q."/>
            <person name="Li Y."/>
            <person name="Zhou Q."/>
            <person name="Bi G."/>
            <person name="Li C."/>
            <person name="Du R."/>
            <person name="Wang X."/>
            <person name="Sun T."/>
            <person name="Guo L."/>
            <person name="Liang H."/>
            <person name="Lu P."/>
            <person name="Wu Y."/>
            <person name="Zhang Z."/>
            <person name="Ro D.K."/>
            <person name="Shang Y."/>
            <person name="Huang S."/>
            <person name="Yan J."/>
        </authorList>
    </citation>
    <scope>NUCLEOTIDE SEQUENCE [LARGE SCALE GENOMIC DNA]</scope>
    <source>
        <strain evidence="11">Ta-2019</strain>
    </source>
</reference>
<evidence type="ECO:0000256" key="6">
    <source>
        <dbReference type="ARBA" id="ARBA00023015"/>
    </source>
</evidence>
<dbReference type="AlphaFoldDB" id="A0AA38FHI5"/>
<gene>
    <name evidence="11" type="ORF">KI387_013604</name>
</gene>
<dbReference type="PANTHER" id="PTHR45888:SF4">
    <property type="entry name" value="PHD FINGER PROTEIN 10"/>
    <property type="match status" value="1"/>
</dbReference>
<evidence type="ECO:0000256" key="8">
    <source>
        <dbReference type="ARBA" id="ARBA00023242"/>
    </source>
</evidence>
<dbReference type="FunFam" id="3.30.40.10:FF:000238">
    <property type="entry name" value="PHD finger family protein"/>
    <property type="match status" value="1"/>
</dbReference>
<comment type="subcellular location">
    <subcellularLocation>
        <location evidence="1">Nucleus</location>
    </subcellularLocation>
</comment>
<evidence type="ECO:0000256" key="3">
    <source>
        <dbReference type="ARBA" id="ARBA00022737"/>
    </source>
</evidence>
<dbReference type="SUPFAM" id="SSF57903">
    <property type="entry name" value="FYVE/PHD zinc finger"/>
    <property type="match status" value="2"/>
</dbReference>
<evidence type="ECO:0000313" key="11">
    <source>
        <dbReference type="EMBL" id="KAH9302021.1"/>
    </source>
</evidence>
<feature type="domain" description="PHD-type" evidence="10">
    <location>
        <begin position="96"/>
        <end position="155"/>
    </location>
</feature>
<sequence>NYLTGLLGFVPSCMSCEVCKRTGDPSKLMFCKRCDAACHSYCQQPPHKNVTPGPYLCPKHTWCHSCGSTVPGSGISTRWFIGHTSCDACGRLFIKGKYCPVCLKVYRDSESTPMVCCDACQRWVHCVCDGISEEKYQQFQADGNLYYRCAACRRDCYQVKDIDDAVQELWRRRDDIEQELMTTLRASAGLLSPKEMLHICPSSDDDKDFPFY</sequence>
<keyword evidence="2" id="KW-0479">Metal-binding</keyword>
<dbReference type="PROSITE" id="PS50016">
    <property type="entry name" value="ZF_PHD_2"/>
    <property type="match status" value="1"/>
</dbReference>
<dbReference type="PANTHER" id="PTHR45888">
    <property type="entry name" value="HL01030P-RELATED"/>
    <property type="match status" value="1"/>
</dbReference>
<name>A0AA38FHI5_TAXCH</name>
<proteinExistence type="predicted"/>
<accession>A0AA38FHI5</accession>
<dbReference type="GO" id="GO:0005634">
    <property type="term" value="C:nucleus"/>
    <property type="evidence" value="ECO:0007669"/>
    <property type="project" value="UniProtKB-SubCell"/>
</dbReference>
<evidence type="ECO:0000259" key="10">
    <source>
        <dbReference type="PROSITE" id="PS50016"/>
    </source>
</evidence>
<keyword evidence="5" id="KW-0862">Zinc</keyword>